<sequence length="52" mass="6151">MRQRVEKKTHPVESRLYKRKTFPYQDLGLQAKRKSVEKMQRCILTSSPAQSS</sequence>
<evidence type="ECO:0000313" key="1">
    <source>
        <dbReference type="EMBL" id="EMI21101.1"/>
    </source>
</evidence>
<accession>M5RPF5</accession>
<comment type="caution">
    <text evidence="1">The sequence shown here is derived from an EMBL/GenBank/DDBJ whole genome shotgun (WGS) entry which is preliminary data.</text>
</comment>
<gene>
    <name evidence="1" type="ORF">RMSM_01977</name>
</gene>
<reference evidence="1 2" key="1">
    <citation type="journal article" date="2013" name="Mar. Genomics">
        <title>Expression of sulfatases in Rhodopirellula baltica and the diversity of sulfatases in the genus Rhodopirellula.</title>
        <authorList>
            <person name="Wegner C.E."/>
            <person name="Richter-Heitmann T."/>
            <person name="Klindworth A."/>
            <person name="Klockow C."/>
            <person name="Richter M."/>
            <person name="Achstetter T."/>
            <person name="Glockner F.O."/>
            <person name="Harder J."/>
        </authorList>
    </citation>
    <scope>NUCLEOTIDE SEQUENCE [LARGE SCALE GENOMIC DNA]</scope>
    <source>
        <strain evidence="1 2">SM1</strain>
    </source>
</reference>
<dbReference type="AlphaFoldDB" id="M5RPF5"/>
<name>M5RPF5_9BACT</name>
<protein>
    <submittedName>
        <fullName evidence="1">Uncharacterized protein</fullName>
    </submittedName>
</protein>
<keyword evidence="2" id="KW-1185">Reference proteome</keyword>
<evidence type="ECO:0000313" key="2">
    <source>
        <dbReference type="Proteomes" id="UP000011991"/>
    </source>
</evidence>
<dbReference type="Proteomes" id="UP000011991">
    <property type="component" value="Unassembled WGS sequence"/>
</dbReference>
<dbReference type="EMBL" id="ANOG01000280">
    <property type="protein sequence ID" value="EMI21101.1"/>
    <property type="molecule type" value="Genomic_DNA"/>
</dbReference>
<organism evidence="1 2">
    <name type="scientific">Rhodopirellula maiorica SM1</name>
    <dbReference type="NCBI Taxonomy" id="1265738"/>
    <lineage>
        <taxon>Bacteria</taxon>
        <taxon>Pseudomonadati</taxon>
        <taxon>Planctomycetota</taxon>
        <taxon>Planctomycetia</taxon>
        <taxon>Pirellulales</taxon>
        <taxon>Pirellulaceae</taxon>
        <taxon>Novipirellula</taxon>
    </lineage>
</organism>
<proteinExistence type="predicted"/>